<accession>J7R4Y7</accession>
<dbReference type="GO" id="GO:1990383">
    <property type="term" value="P:cellular response to biotin starvation"/>
    <property type="evidence" value="ECO:0007669"/>
    <property type="project" value="EnsemblFungi"/>
</dbReference>
<feature type="compositionally biased region" description="Polar residues" evidence="1">
    <location>
        <begin position="248"/>
        <end position="261"/>
    </location>
</feature>
<reference evidence="2 3" key="1">
    <citation type="journal article" date="2011" name="Proc. Natl. Acad. Sci. U.S.A.">
        <title>Evolutionary erosion of yeast sex chromosomes by mating-type switching accidents.</title>
        <authorList>
            <person name="Gordon J.L."/>
            <person name="Armisen D."/>
            <person name="Proux-Wera E."/>
            <person name="Oheigeartaigh S.S."/>
            <person name="Byrne K.P."/>
            <person name="Wolfe K.H."/>
        </authorList>
    </citation>
    <scope>NUCLEOTIDE SEQUENCE [LARGE SCALE GENOMIC DNA]</scope>
    <source>
        <strain evidence="3">ATCC MYA-139 / BCRC 22969 / CBS 8797 / CCRC 22969 / KCTC 17520 / NBRC 10181 / NCYC 3082</strain>
    </source>
</reference>
<organism evidence="2 3">
    <name type="scientific">Huiozyma naganishii (strain ATCC MYA-139 / BCRC 22969 / CBS 8797 / KCTC 17520 / NBRC 10181 / NCYC 3082 / Yp74L-3)</name>
    <name type="common">Yeast</name>
    <name type="synonym">Kazachstania naganishii</name>
    <dbReference type="NCBI Taxonomy" id="1071383"/>
    <lineage>
        <taxon>Eukaryota</taxon>
        <taxon>Fungi</taxon>
        <taxon>Dikarya</taxon>
        <taxon>Ascomycota</taxon>
        <taxon>Saccharomycotina</taxon>
        <taxon>Saccharomycetes</taxon>
        <taxon>Saccharomycetales</taxon>
        <taxon>Saccharomycetaceae</taxon>
        <taxon>Huiozyma</taxon>
    </lineage>
</organism>
<evidence type="ECO:0000313" key="2">
    <source>
        <dbReference type="EMBL" id="CCK69910.1"/>
    </source>
</evidence>
<proteinExistence type="predicted"/>
<gene>
    <name evidence="2" type="primary">KNAG0D01580</name>
    <name evidence="2" type="ordered locus">KNAG_0D01580</name>
</gene>
<dbReference type="GeneID" id="34525599"/>
<dbReference type="KEGG" id="kng:KNAG_0D01580"/>
<feature type="compositionally biased region" description="Gly residues" evidence="1">
    <location>
        <begin position="102"/>
        <end position="112"/>
    </location>
</feature>
<keyword evidence="3" id="KW-1185">Reference proteome</keyword>
<dbReference type="GO" id="GO:0000977">
    <property type="term" value="F:RNA polymerase II transcription regulatory region sequence-specific DNA binding"/>
    <property type="evidence" value="ECO:0007669"/>
    <property type="project" value="EnsemblFungi"/>
</dbReference>
<dbReference type="AlphaFoldDB" id="J7R4Y7"/>
<evidence type="ECO:0008006" key="4">
    <source>
        <dbReference type="Google" id="ProtNLM"/>
    </source>
</evidence>
<evidence type="ECO:0000256" key="1">
    <source>
        <dbReference type="SAM" id="MobiDB-lite"/>
    </source>
</evidence>
<feature type="region of interest" description="Disordered" evidence="1">
    <location>
        <begin position="248"/>
        <end position="267"/>
    </location>
</feature>
<feature type="region of interest" description="Disordered" evidence="1">
    <location>
        <begin position="86"/>
        <end position="125"/>
    </location>
</feature>
<dbReference type="Proteomes" id="UP000006310">
    <property type="component" value="Chromosome 4"/>
</dbReference>
<dbReference type="GO" id="GO:0005634">
    <property type="term" value="C:nucleus"/>
    <property type="evidence" value="ECO:0007669"/>
    <property type="project" value="EnsemblFungi"/>
</dbReference>
<sequence>MPGYSSSHGITAKIRKEINFMDELKWREFSSRRLELINKFQLSEYKASEQDQNIKHIANVLRTEFRFPLSAQSQFEKLVTAAVQSVRRNRRRSSRRHSATAAGGGGGGGGGVLTPAARKPSLPGPLKQETLQGLLVTPLPSDTNIATPMTKVLPPPAAISLHTTNNSSISPRSALYHHAPPQFPSHKIETQQQPPKNPETVQNTGTVNEHLIKTVILDIVNNVIPLAEQSKMDITSRGPNLLSFIQQETPQGSQPQTQPARTLNLDKPNSMGSGGGLIPFFLKEKLLLSVQRSKTCFDISKQTESVSQYNSNLINMGHSAILISIQFIMERFFPHIKFASAEYIMQQTTAPELLSTLSTNLFDPATRSNLAVQHTGTKLALLHVIIGAIIKDFGFDPTLYQLSEIFNHIIITKYPLPRTGGTPPPDTLPVDPRSTVLATLSMKPQAANSEVCRKVKIRFNSKEQDFMFPLLSNGPPTVVEIVENCKKLFGVVSDCGSPLGIFYMEQLIGDDLKLAKLFNDLSTECLILELQRI</sequence>
<evidence type="ECO:0000313" key="3">
    <source>
        <dbReference type="Proteomes" id="UP000006310"/>
    </source>
</evidence>
<dbReference type="GO" id="GO:0045944">
    <property type="term" value="P:positive regulation of transcription by RNA polymerase II"/>
    <property type="evidence" value="ECO:0007669"/>
    <property type="project" value="EnsemblFungi"/>
</dbReference>
<dbReference type="OMA" id="FVMERFF"/>
<dbReference type="Pfam" id="PF04001">
    <property type="entry name" value="Vhr1"/>
    <property type="match status" value="1"/>
</dbReference>
<feature type="compositionally biased region" description="Basic residues" evidence="1">
    <location>
        <begin position="87"/>
        <end position="98"/>
    </location>
</feature>
<dbReference type="GO" id="GO:0000981">
    <property type="term" value="F:DNA-binding transcription factor activity, RNA polymerase II-specific"/>
    <property type="evidence" value="ECO:0007669"/>
    <property type="project" value="EnsemblFungi"/>
</dbReference>
<dbReference type="OrthoDB" id="4089008at2759"/>
<dbReference type="eggNOG" id="ENOG502QVE1">
    <property type="taxonomic scope" value="Eukaryota"/>
</dbReference>
<reference evidence="3" key="2">
    <citation type="submission" date="2012-08" db="EMBL/GenBank/DDBJ databases">
        <title>Genome sequence of Kazachstania naganishii.</title>
        <authorList>
            <person name="Gordon J.L."/>
            <person name="Armisen D."/>
            <person name="Proux-Wera E."/>
            <person name="OhEigeartaigh S.S."/>
            <person name="Byrne K.P."/>
            <person name="Wolfe K.H."/>
        </authorList>
    </citation>
    <scope>NUCLEOTIDE SEQUENCE [LARGE SCALE GENOMIC DNA]</scope>
    <source>
        <strain evidence="3">ATCC MYA-139 / BCRC 22969 / CBS 8797 / CCRC 22969 / KCTC 17520 / NBRC 10181 / NCYC 3082</strain>
    </source>
</reference>
<name>J7R4Y7_HUIN7</name>
<dbReference type="EMBL" id="HE978317">
    <property type="protein sequence ID" value="CCK69910.1"/>
    <property type="molecule type" value="Genomic_DNA"/>
</dbReference>
<dbReference type="InterPro" id="IPR007147">
    <property type="entry name" value="TF_Vhr"/>
</dbReference>
<dbReference type="HOGENOM" id="CLU_006698_0_0_1"/>
<dbReference type="STRING" id="1071383.J7R4Y7"/>
<dbReference type="RefSeq" id="XP_022464156.1">
    <property type="nucleotide sequence ID" value="XM_022607574.1"/>
</dbReference>
<protein>
    <recommendedName>
        <fullName evidence="4">Transcription factor VHR1</fullName>
    </recommendedName>
</protein>